<dbReference type="RefSeq" id="XP_029241965.1">
    <property type="nucleotide sequence ID" value="XM_029378251.1"/>
</dbReference>
<proteinExistence type="predicted"/>
<organism evidence="3 4">
    <name type="scientific">Trypanosoma rangeli</name>
    <dbReference type="NCBI Taxonomy" id="5698"/>
    <lineage>
        <taxon>Eukaryota</taxon>
        <taxon>Discoba</taxon>
        <taxon>Euglenozoa</taxon>
        <taxon>Kinetoplastea</taxon>
        <taxon>Metakinetoplastina</taxon>
        <taxon>Trypanosomatida</taxon>
        <taxon>Trypanosomatidae</taxon>
        <taxon>Trypanosoma</taxon>
        <taxon>Herpetosoma</taxon>
    </lineage>
</organism>
<evidence type="ECO:0000256" key="2">
    <source>
        <dbReference type="SAM" id="Coils"/>
    </source>
</evidence>
<evidence type="ECO:0000313" key="3">
    <source>
        <dbReference type="EMBL" id="RNF11071.1"/>
    </source>
</evidence>
<accession>A0A422P052</accession>
<dbReference type="InterPro" id="IPR033290">
    <property type="entry name" value="CCDC39"/>
</dbReference>
<dbReference type="GO" id="GO:0005930">
    <property type="term" value="C:axoneme"/>
    <property type="evidence" value="ECO:0007669"/>
    <property type="project" value="InterPro"/>
</dbReference>
<name>A0A422P052_TRYRA</name>
<keyword evidence="1 2" id="KW-0175">Coiled coil</keyword>
<dbReference type="OrthoDB" id="10259720at2759"/>
<dbReference type="AlphaFoldDB" id="A0A422P052"/>
<feature type="non-terminal residue" evidence="3">
    <location>
        <position position="121"/>
    </location>
</feature>
<dbReference type="EMBL" id="MKGL01000023">
    <property type="protein sequence ID" value="RNF11071.1"/>
    <property type="molecule type" value="Genomic_DNA"/>
</dbReference>
<keyword evidence="4" id="KW-1185">Reference proteome</keyword>
<dbReference type="Proteomes" id="UP000283634">
    <property type="component" value="Unassembled WGS sequence"/>
</dbReference>
<dbReference type="PANTHER" id="PTHR18962">
    <property type="entry name" value="COILED-COIL DOMAIN-CONTAINING PROTEIN 39"/>
    <property type="match status" value="1"/>
</dbReference>
<protein>
    <submittedName>
        <fullName evidence="3">Uncharacterized protein</fullName>
    </submittedName>
</protein>
<dbReference type="GO" id="GO:0003341">
    <property type="term" value="P:cilium movement"/>
    <property type="evidence" value="ECO:0007669"/>
    <property type="project" value="InterPro"/>
</dbReference>
<dbReference type="Pfam" id="PF24161">
    <property type="entry name" value="CCDC39"/>
    <property type="match status" value="1"/>
</dbReference>
<dbReference type="GeneID" id="40325131"/>
<dbReference type="OMA" id="NSKNCDE"/>
<gene>
    <name evidence="3" type="ORF">TraAM80_01198</name>
</gene>
<dbReference type="PANTHER" id="PTHR18962:SF0">
    <property type="entry name" value="COILED-COIL DOMAIN-CONTAINING PROTEIN 39"/>
    <property type="match status" value="1"/>
</dbReference>
<evidence type="ECO:0000256" key="1">
    <source>
        <dbReference type="ARBA" id="ARBA00023054"/>
    </source>
</evidence>
<dbReference type="VEuPathDB" id="TriTrypDB:TRSC58_03891"/>
<evidence type="ECO:0000313" key="4">
    <source>
        <dbReference type="Proteomes" id="UP000283634"/>
    </source>
</evidence>
<sequence length="121" mass="14029">MNVDVIDATAEALPLELLNATNKELTAQLSRHEQLCDDKVREIEDLRRRLQFMKEHLSNVRGEVVNTQSLVECKRREVESGTHMYRLLDRECGRLKQGKAQMQAQHAEVQERLLAVQNCIF</sequence>
<feature type="coiled-coil region" evidence="2">
    <location>
        <begin position="15"/>
        <end position="63"/>
    </location>
</feature>
<comment type="caution">
    <text evidence="3">The sequence shown here is derived from an EMBL/GenBank/DDBJ whole genome shotgun (WGS) entry which is preliminary data.</text>
</comment>
<reference evidence="3 4" key="1">
    <citation type="journal article" date="2018" name="BMC Genomics">
        <title>Genomic comparison of Trypanosoma conorhini and Trypanosoma rangeli to Trypanosoma cruzi strains of high and low virulence.</title>
        <authorList>
            <person name="Bradwell K.R."/>
            <person name="Koparde V.N."/>
            <person name="Matveyev A.V."/>
            <person name="Serrano M.G."/>
            <person name="Alves J.M."/>
            <person name="Parikh H."/>
            <person name="Huang B."/>
            <person name="Lee V."/>
            <person name="Espinosa-Alvarez O."/>
            <person name="Ortiz P.A."/>
            <person name="Costa-Martins A.G."/>
            <person name="Teixeira M.M."/>
            <person name="Buck G.A."/>
        </authorList>
    </citation>
    <scope>NUCLEOTIDE SEQUENCE [LARGE SCALE GENOMIC DNA]</scope>
    <source>
        <strain evidence="3 4">AM80</strain>
    </source>
</reference>
<dbReference type="GO" id="GO:0036159">
    <property type="term" value="P:inner dynein arm assembly"/>
    <property type="evidence" value="ECO:0007669"/>
    <property type="project" value="InterPro"/>
</dbReference>
<dbReference type="GO" id="GO:0060285">
    <property type="term" value="P:cilium-dependent cell motility"/>
    <property type="evidence" value="ECO:0007669"/>
    <property type="project" value="TreeGrafter"/>
</dbReference>